<feature type="compositionally biased region" description="Low complexity" evidence="4">
    <location>
        <begin position="282"/>
        <end position="292"/>
    </location>
</feature>
<dbReference type="FunFam" id="2.30.30.40:FF:000100">
    <property type="entry name" value="SH3 domain-containing YSC84-like protein 1"/>
    <property type="match status" value="1"/>
</dbReference>
<protein>
    <recommendedName>
        <fullName evidence="5">SH3 domain-containing protein</fullName>
    </recommendedName>
</protein>
<dbReference type="Proteomes" id="UP000317494">
    <property type="component" value="Unassembled WGS sequence"/>
</dbReference>
<dbReference type="PROSITE" id="PS50002">
    <property type="entry name" value="SH3"/>
    <property type="match status" value="1"/>
</dbReference>
<dbReference type="STRING" id="286115.A0A507CSM0"/>
<dbReference type="GO" id="GO:0051666">
    <property type="term" value="P:actin cortical patch localization"/>
    <property type="evidence" value="ECO:0007669"/>
    <property type="project" value="UniProtKB-ARBA"/>
</dbReference>
<name>A0A507CSM0_9FUNG</name>
<evidence type="ECO:0000313" key="6">
    <source>
        <dbReference type="EMBL" id="TPX42139.1"/>
    </source>
</evidence>
<dbReference type="InterPro" id="IPR051702">
    <property type="entry name" value="SH3_domain_YSC84-like"/>
</dbReference>
<dbReference type="SMART" id="SM00326">
    <property type="entry name" value="SH3"/>
    <property type="match status" value="1"/>
</dbReference>
<dbReference type="InterPro" id="IPR033643">
    <property type="entry name" value="SYLF_SH3YL1-like"/>
</dbReference>
<dbReference type="Gene3D" id="2.30.30.40">
    <property type="entry name" value="SH3 Domains"/>
    <property type="match status" value="1"/>
</dbReference>
<dbReference type="PANTHER" id="PTHR15629:SF2">
    <property type="entry name" value="SH3 DOMAIN-CONTAINING YSC84-LIKE PROTEIN 1"/>
    <property type="match status" value="1"/>
</dbReference>
<feature type="domain" description="SH3" evidence="5">
    <location>
        <begin position="318"/>
        <end position="377"/>
    </location>
</feature>
<gene>
    <name evidence="6" type="ORF">SeLEV6574_g05743</name>
    <name evidence="7" type="ORF">SeMB42_g02433</name>
</gene>
<evidence type="ECO:0000256" key="1">
    <source>
        <dbReference type="ARBA" id="ARBA00007761"/>
    </source>
</evidence>
<dbReference type="EMBL" id="QEAM01000284">
    <property type="protein sequence ID" value="TPX42139.1"/>
    <property type="molecule type" value="Genomic_DNA"/>
</dbReference>
<organism evidence="6 9">
    <name type="scientific">Synchytrium endobioticum</name>
    <dbReference type="NCBI Taxonomy" id="286115"/>
    <lineage>
        <taxon>Eukaryota</taxon>
        <taxon>Fungi</taxon>
        <taxon>Fungi incertae sedis</taxon>
        <taxon>Chytridiomycota</taxon>
        <taxon>Chytridiomycota incertae sedis</taxon>
        <taxon>Chytridiomycetes</taxon>
        <taxon>Synchytriales</taxon>
        <taxon>Synchytriaceae</taxon>
        <taxon>Synchytrium</taxon>
    </lineage>
</organism>
<dbReference type="Pfam" id="PF04366">
    <property type="entry name" value="Ysc84"/>
    <property type="match status" value="1"/>
</dbReference>
<keyword evidence="2 3" id="KW-0728">SH3 domain</keyword>
<evidence type="ECO:0000313" key="8">
    <source>
        <dbReference type="Proteomes" id="UP000317494"/>
    </source>
</evidence>
<dbReference type="InterPro" id="IPR001452">
    <property type="entry name" value="SH3_domain"/>
</dbReference>
<dbReference type="EMBL" id="QEAN01000075">
    <property type="protein sequence ID" value="TPX49894.1"/>
    <property type="molecule type" value="Genomic_DNA"/>
</dbReference>
<keyword evidence="8" id="KW-1185">Reference proteome</keyword>
<sequence length="377" mass="40107">MVNSPIPQELGQQCKVAAKIIAKFVRPDSSFGPDQYIPPTILANAKGVAILTVIKAGFLFSGRAGAGLVVARLPDGSWSAPCGIGVAGAGAGGQIGVEITDFVFILNTEESVKAFSHTGNLTLGGNISIAAGPLGRSAEAAGSALHLAAIYSYSKTKGLFAGVSIEGSVILERKETNAEFYNRKVSAKEILTGHVPPPPQANDLYKALNTKIEAGMKIADEKQRAQARQIAESERQRYLMIEAANAEGTYGQDPYATYRASSAANPFGAQAQRAASVEYPRNHWSNNSNQNNPPRPYGSMASKPGTMPSAATRRAIGNGAEFATALYDFDGEQEGDLYFRTGDTITIVNKTGDTNSWWRGRVGQREGNFPANYVQLQ</sequence>
<dbReference type="VEuPathDB" id="FungiDB:SeMB42_g02433"/>
<dbReference type="InterPro" id="IPR036028">
    <property type="entry name" value="SH3-like_dom_sf"/>
</dbReference>
<dbReference type="CDD" id="cd11525">
    <property type="entry name" value="SYLF_SH3YL1_like"/>
    <property type="match status" value="1"/>
</dbReference>
<evidence type="ECO:0000256" key="2">
    <source>
        <dbReference type="ARBA" id="ARBA00022443"/>
    </source>
</evidence>
<dbReference type="Pfam" id="PF00018">
    <property type="entry name" value="SH3_1"/>
    <property type="match status" value="1"/>
</dbReference>
<dbReference type="PRINTS" id="PR00452">
    <property type="entry name" value="SH3DOMAIN"/>
</dbReference>
<comment type="caution">
    <text evidence="6">The sequence shown here is derived from an EMBL/GenBank/DDBJ whole genome shotgun (WGS) entry which is preliminary data.</text>
</comment>
<dbReference type="GO" id="GO:0035091">
    <property type="term" value="F:phosphatidylinositol binding"/>
    <property type="evidence" value="ECO:0007669"/>
    <property type="project" value="TreeGrafter"/>
</dbReference>
<comment type="similarity">
    <text evidence="1">Belongs to the SH3YL1 family.</text>
</comment>
<feature type="region of interest" description="Disordered" evidence="4">
    <location>
        <begin position="281"/>
        <end position="311"/>
    </location>
</feature>
<dbReference type="InterPro" id="IPR007461">
    <property type="entry name" value="Ysc84_actin-binding"/>
</dbReference>
<evidence type="ECO:0000259" key="5">
    <source>
        <dbReference type="PROSITE" id="PS50002"/>
    </source>
</evidence>
<evidence type="ECO:0000313" key="9">
    <source>
        <dbReference type="Proteomes" id="UP000320475"/>
    </source>
</evidence>
<dbReference type="OrthoDB" id="443981at2759"/>
<reference evidence="8 9" key="1">
    <citation type="journal article" date="2019" name="Sci. Rep.">
        <title>Comparative genomics of chytrid fungi reveal insights into the obligate biotrophic and pathogenic lifestyle of Synchytrium endobioticum.</title>
        <authorList>
            <person name="van de Vossenberg B.T.L.H."/>
            <person name="Warris S."/>
            <person name="Nguyen H.D.T."/>
            <person name="van Gent-Pelzer M.P.E."/>
            <person name="Joly D.L."/>
            <person name="van de Geest H.C."/>
            <person name="Bonants P.J.M."/>
            <person name="Smith D.S."/>
            <person name="Levesque C.A."/>
            <person name="van der Lee T.A.J."/>
        </authorList>
    </citation>
    <scope>NUCLEOTIDE SEQUENCE [LARGE SCALE GENOMIC DNA]</scope>
    <source>
        <strain evidence="6 9">LEV6574</strain>
        <strain evidence="7 8">MB42</strain>
    </source>
</reference>
<evidence type="ECO:0000313" key="7">
    <source>
        <dbReference type="EMBL" id="TPX49894.1"/>
    </source>
</evidence>
<evidence type="ECO:0000256" key="4">
    <source>
        <dbReference type="SAM" id="MobiDB-lite"/>
    </source>
</evidence>
<dbReference type="PANTHER" id="PTHR15629">
    <property type="entry name" value="SH3YL1 PROTEIN"/>
    <property type="match status" value="1"/>
</dbReference>
<proteinExistence type="inferred from homology"/>
<dbReference type="AlphaFoldDB" id="A0A507CSM0"/>
<evidence type="ECO:0000256" key="3">
    <source>
        <dbReference type="PROSITE-ProRule" id="PRU00192"/>
    </source>
</evidence>
<accession>A0A507CSM0</accession>
<dbReference type="SUPFAM" id="SSF50044">
    <property type="entry name" value="SH3-domain"/>
    <property type="match status" value="1"/>
</dbReference>
<dbReference type="Proteomes" id="UP000320475">
    <property type="component" value="Unassembled WGS sequence"/>
</dbReference>